<keyword evidence="1" id="KW-0812">Transmembrane</keyword>
<protein>
    <submittedName>
        <fullName evidence="3">Uncharacterized protein</fullName>
    </submittedName>
</protein>
<evidence type="ECO:0000256" key="1">
    <source>
        <dbReference type="SAM" id="Phobius"/>
    </source>
</evidence>
<accession>A0A9P3UWA5</accession>
<dbReference type="Proteomes" id="UP001165663">
    <property type="component" value="Unassembled WGS sequence"/>
</dbReference>
<reference evidence="3" key="1">
    <citation type="submission" date="2022-08" db="EMBL/GenBank/DDBJ databases">
        <title>Mycobacterium kiyosense sp. nov., scotochromogenic slow-glowing species isolated from respiratory specimens.</title>
        <authorList>
            <person name="Fukano H."/>
            <person name="Kazumi Y."/>
            <person name="Sakagami N."/>
            <person name="Ato M."/>
            <person name="Mitarai S."/>
            <person name="Hoshino Y."/>
        </authorList>
    </citation>
    <scope>NUCLEOTIDE SEQUENCE</scope>
    <source>
        <strain evidence="3">1413</strain>
        <strain evidence="2">SRL2020-028</strain>
    </source>
</reference>
<dbReference type="GeneID" id="83627386"/>
<feature type="transmembrane region" description="Helical" evidence="1">
    <location>
        <begin position="94"/>
        <end position="114"/>
    </location>
</feature>
<dbReference type="Proteomes" id="UP001064782">
    <property type="component" value="Unassembled WGS sequence"/>
</dbReference>
<feature type="transmembrane region" description="Helical" evidence="1">
    <location>
        <begin position="229"/>
        <end position="248"/>
    </location>
</feature>
<dbReference type="AlphaFoldDB" id="A0A9P3UWA5"/>
<keyword evidence="1" id="KW-0472">Membrane</keyword>
<dbReference type="EMBL" id="BRZI01000006">
    <property type="protein sequence ID" value="GLD29519.1"/>
    <property type="molecule type" value="Genomic_DNA"/>
</dbReference>
<keyword evidence="1" id="KW-1133">Transmembrane helix</keyword>
<feature type="transmembrane region" description="Helical" evidence="1">
    <location>
        <begin position="165"/>
        <end position="184"/>
    </location>
</feature>
<feature type="transmembrane region" description="Helical" evidence="1">
    <location>
        <begin position="50"/>
        <end position="66"/>
    </location>
</feature>
<keyword evidence="4" id="KW-1185">Reference proteome</keyword>
<proteinExistence type="predicted"/>
<evidence type="ECO:0000313" key="4">
    <source>
        <dbReference type="Proteomes" id="UP001064782"/>
    </source>
</evidence>
<gene>
    <name evidence="3" type="ORF">Mkiyose1413_14020</name>
    <name evidence="2" type="ORF">SRL2020028_03100</name>
</gene>
<dbReference type="RefSeq" id="WP_236977042.1">
    <property type="nucleotide sequence ID" value="NZ_BRXE01000001.1"/>
</dbReference>
<name>A0A9P3UWA5_9MYCO</name>
<comment type="caution">
    <text evidence="3">The sequence shown here is derived from an EMBL/GenBank/DDBJ whole genome shotgun (WGS) entry which is preliminary data.</text>
</comment>
<evidence type="ECO:0000313" key="3">
    <source>
        <dbReference type="EMBL" id="GLD29519.1"/>
    </source>
</evidence>
<sequence length="274" mass="29506">MTWIRGHFDLPATPDGTTMPATAQLVATVAMAVLVVGFAGYAIREIARTRSVMLALLLLGGAGAYFNEPIDDVLGLVWHPVAGQWTVLDTFSRVPMWGLGIYIVFFGGMPYLILQALRRGMTRRQLWAWVGVLAVIDVAVELPVLASGIYSYYGDAPMKIAGFPAYWIVINPVGPLALAVLLLAAGDTFTGWRTLYLPFLPMMFDAAGSVAVGWPIFSALNAHACAPLRWLAAALTIAIGLATLDLLINHAERMSARVARAPELLNGNATRAIQ</sequence>
<organism evidence="3 4">
    <name type="scientific">Mycobacterium kiyosense</name>
    <dbReference type="NCBI Taxonomy" id="2871094"/>
    <lineage>
        <taxon>Bacteria</taxon>
        <taxon>Bacillati</taxon>
        <taxon>Actinomycetota</taxon>
        <taxon>Actinomycetes</taxon>
        <taxon>Mycobacteriales</taxon>
        <taxon>Mycobacteriaceae</taxon>
        <taxon>Mycobacterium</taxon>
    </lineage>
</organism>
<feature type="transmembrane region" description="Helical" evidence="1">
    <location>
        <begin position="23"/>
        <end position="43"/>
    </location>
</feature>
<evidence type="ECO:0000313" key="2">
    <source>
        <dbReference type="EMBL" id="GLB81054.1"/>
    </source>
</evidence>
<feature type="transmembrane region" description="Helical" evidence="1">
    <location>
        <begin position="196"/>
        <end position="217"/>
    </location>
</feature>
<dbReference type="EMBL" id="BRXE01000001">
    <property type="protein sequence ID" value="GLB81054.1"/>
    <property type="molecule type" value="Genomic_DNA"/>
</dbReference>
<feature type="transmembrane region" description="Helical" evidence="1">
    <location>
        <begin position="126"/>
        <end position="153"/>
    </location>
</feature>